<dbReference type="GO" id="GO:0006370">
    <property type="term" value="P:7-methylguanosine mRNA capping"/>
    <property type="evidence" value="ECO:0007669"/>
    <property type="project" value="UniProtKB-UniRule"/>
</dbReference>
<evidence type="ECO:0000256" key="8">
    <source>
        <dbReference type="RuleBase" id="RU367053"/>
    </source>
</evidence>
<name>A0AAE0WNI4_9PEZI</name>
<dbReference type="PANTHER" id="PTHR28118">
    <property type="entry name" value="POLYNUCLEOTIDE 5'-TRIPHOSPHATASE-RELATED"/>
    <property type="match status" value="1"/>
</dbReference>
<dbReference type="EMBL" id="JAUTXT010000017">
    <property type="protein sequence ID" value="KAK3674976.1"/>
    <property type="molecule type" value="Genomic_DNA"/>
</dbReference>
<comment type="subunit">
    <text evidence="8">Heterodimer. The mRNA-capping enzyme is composed of two separate chains alpha and beta, respectively a mRNA guanylyltransferase and an mRNA 5'-triphosphate monophosphatase.</text>
</comment>
<gene>
    <name evidence="11" type="ORF">LTR78_005320</name>
</gene>
<evidence type="ECO:0000256" key="7">
    <source>
        <dbReference type="ARBA" id="ARBA00047740"/>
    </source>
</evidence>
<keyword evidence="4 8" id="KW-0507">mRNA processing</keyword>
<evidence type="ECO:0000256" key="5">
    <source>
        <dbReference type="ARBA" id="ARBA00022801"/>
    </source>
</evidence>
<sequence>MDLSAMLNDGSAEKKQSQSQSRASPERQSTQRSIPATPSANGLSSGYPQSQTTPLYAPPPGAPLSRQTTGLTPLRTPSQGLPGSQYPFPNQTSQSPAVQQPTGSYPHYGAHPATTPGPRPSSHSYPSYTQPSPGQHSLQGHPPGVYGLQSSSHSPTPSSHHGQTPQSLRQSPLSVMSHAPPPMQHHPQYAHQHSQPSTPLGPPPLQYSRTSGQNFHDAQSPYHQRQSSGASNGMTVASPAQHQPSIGNLLDSPSGYTRQSPHLRRTSDYLSQMDRERSVSVSPKTKVLPRALSQTSRQSSQQEVPSARSSLQHQHSVASLLESPSHVTTHSHLAVAQPSHNAPQSQQLHGVTQAIPPYPATGQPPLAQNSLSQPNNHSQLPIQHQPQRMDMNHLLTSASSVTSTEGQENMAPKRKPQEAYQFMRPSPKPKRSNIAPPPAPVKSTTQNQSDDLKGHESPEVTPVQNADSREEISSQQGPNNDAIHKQQPRDTHMLDAKPASTKRPAETEPSSEPPAKRGRSGRKYADFIKPIWARLSPKNPMYNAKEDGVSNGRAQQHAPPPAPVQQRQQQPRPNGQVQQARNCRMSQDDNCFPPGVDPERPWADDPPLNRDLMQMQHCLSLPRWEKSLKYHDPMPDMQRCAMDWLYREMSQLKDIPHDKRIVEIEIEGKIGRIMKGDERLSMPILTSTVLSEDYAQRNLRFESKMEVHEHKAMNDFLNAELLASRSDCRVPMEYSHPKTIDSFKPLSAVGFQTLPPSFKRHCLHNSKDLKLRTTTDQITGAVTARIVKHKISDLHIFGPQGEYDCRISLNLEAKLMPPPHDPNPPEELMTLPSVAEMGDEWPSSSRVQPDREKDRLSYKHQIYQIDLTKVGGGKGSYELEIEVDTQVLREQMERMEQGRENGFAGIVEGFLNNATFLTRQRA</sequence>
<dbReference type="Proteomes" id="UP001274830">
    <property type="component" value="Unassembled WGS sequence"/>
</dbReference>
<dbReference type="Pfam" id="PF02940">
    <property type="entry name" value="mRNA_triPase"/>
    <property type="match status" value="1"/>
</dbReference>
<keyword evidence="12" id="KW-1185">Reference proteome</keyword>
<dbReference type="SUPFAM" id="SSF55154">
    <property type="entry name" value="CYTH-like phosphatases"/>
    <property type="match status" value="1"/>
</dbReference>
<dbReference type="InterPro" id="IPR037009">
    <property type="entry name" value="mRNA_triPase_Cet1_sf"/>
</dbReference>
<keyword evidence="5 8" id="KW-0378">Hydrolase</keyword>
<comment type="function">
    <text evidence="8">First step of mRNA capping. Converts the 5'-triphosphate end of a nascent mRNA chain into a diphosphate end.</text>
</comment>
<comment type="subcellular location">
    <subcellularLocation>
        <location evidence="2 8">Nucleus</location>
    </subcellularLocation>
</comment>
<evidence type="ECO:0000256" key="1">
    <source>
        <dbReference type="ARBA" id="ARBA00001946"/>
    </source>
</evidence>
<feature type="compositionally biased region" description="Polar residues" evidence="9">
    <location>
        <begin position="162"/>
        <end position="174"/>
    </location>
</feature>
<dbReference type="CDD" id="cd07470">
    <property type="entry name" value="CYTH-like_mRNA_RTPase"/>
    <property type="match status" value="1"/>
</dbReference>
<feature type="region of interest" description="Disordered" evidence="9">
    <location>
        <begin position="538"/>
        <end position="587"/>
    </location>
</feature>
<feature type="compositionally biased region" description="Low complexity" evidence="9">
    <location>
        <begin position="564"/>
        <end position="580"/>
    </location>
</feature>
<organism evidence="11 12">
    <name type="scientific">Recurvomyces mirabilis</name>
    <dbReference type="NCBI Taxonomy" id="574656"/>
    <lineage>
        <taxon>Eukaryota</taxon>
        <taxon>Fungi</taxon>
        <taxon>Dikarya</taxon>
        <taxon>Ascomycota</taxon>
        <taxon>Pezizomycotina</taxon>
        <taxon>Dothideomycetes</taxon>
        <taxon>Dothideomycetidae</taxon>
        <taxon>Mycosphaerellales</taxon>
        <taxon>Teratosphaeriaceae</taxon>
        <taxon>Recurvomyces</taxon>
    </lineage>
</organism>
<feature type="region of interest" description="Disordered" evidence="9">
    <location>
        <begin position="1"/>
        <end position="381"/>
    </location>
</feature>
<feature type="compositionally biased region" description="Polar residues" evidence="9">
    <location>
        <begin position="121"/>
        <end position="138"/>
    </location>
</feature>
<feature type="compositionally biased region" description="Polar residues" evidence="9">
    <location>
        <begin position="366"/>
        <end position="381"/>
    </location>
</feature>
<feature type="compositionally biased region" description="Polar residues" evidence="9">
    <location>
        <begin position="292"/>
        <end position="317"/>
    </location>
</feature>
<comment type="cofactor">
    <cofactor evidence="1 8">
        <name>Mg(2+)</name>
        <dbReference type="ChEBI" id="CHEBI:18420"/>
    </cofactor>
</comment>
<evidence type="ECO:0000256" key="9">
    <source>
        <dbReference type="SAM" id="MobiDB-lite"/>
    </source>
</evidence>
<evidence type="ECO:0000256" key="6">
    <source>
        <dbReference type="ARBA" id="ARBA00023242"/>
    </source>
</evidence>
<comment type="caution">
    <text evidence="11">The sequence shown here is derived from an EMBL/GenBank/DDBJ whole genome shotgun (WGS) entry which is preliminary data.</text>
</comment>
<dbReference type="AlphaFoldDB" id="A0AAE0WNI4"/>
<comment type="catalytic activity">
    <reaction evidence="7">
        <text>a 5'-end triphospho-ribonucleoside in mRNA + H2O = a 5'-end diphospho-ribonucleoside in mRNA + phosphate + H(+)</text>
        <dbReference type="Rhea" id="RHEA:67004"/>
        <dbReference type="Rhea" id="RHEA-COMP:17164"/>
        <dbReference type="Rhea" id="RHEA-COMP:17165"/>
        <dbReference type="ChEBI" id="CHEBI:15377"/>
        <dbReference type="ChEBI" id="CHEBI:15378"/>
        <dbReference type="ChEBI" id="CHEBI:43474"/>
        <dbReference type="ChEBI" id="CHEBI:167616"/>
        <dbReference type="ChEBI" id="CHEBI:167618"/>
        <dbReference type="EC" id="3.6.1.74"/>
    </reaction>
    <physiologicalReaction direction="left-to-right" evidence="7">
        <dbReference type="Rhea" id="RHEA:67005"/>
    </physiologicalReaction>
</comment>
<keyword evidence="8" id="KW-0506">mRNA capping</keyword>
<feature type="compositionally biased region" description="Basic and acidic residues" evidence="9">
    <location>
        <begin position="482"/>
        <end position="495"/>
    </location>
</feature>
<feature type="compositionally biased region" description="Low complexity" evidence="9">
    <location>
        <begin position="150"/>
        <end position="161"/>
    </location>
</feature>
<proteinExistence type="inferred from homology"/>
<accession>A0AAE0WNI4</accession>
<dbReference type="Gene3D" id="3.20.100.10">
    <property type="entry name" value="mRNA triphosphatase Cet1-like"/>
    <property type="match status" value="1"/>
</dbReference>
<evidence type="ECO:0000313" key="11">
    <source>
        <dbReference type="EMBL" id="KAK3674976.1"/>
    </source>
</evidence>
<feature type="region of interest" description="Disordered" evidence="9">
    <location>
        <begin position="399"/>
        <end position="523"/>
    </location>
</feature>
<dbReference type="GO" id="GO:0004651">
    <property type="term" value="F:polynucleotide 5'-phosphatase activity"/>
    <property type="evidence" value="ECO:0007669"/>
    <property type="project" value="UniProtKB-UniRule"/>
</dbReference>
<dbReference type="InterPro" id="IPR033469">
    <property type="entry name" value="CYTH-like_dom_sf"/>
</dbReference>
<evidence type="ECO:0000256" key="2">
    <source>
        <dbReference type="ARBA" id="ARBA00004123"/>
    </source>
</evidence>
<feature type="compositionally biased region" description="Polar residues" evidence="9">
    <location>
        <begin position="338"/>
        <end position="350"/>
    </location>
</feature>
<dbReference type="GO" id="GO:0140818">
    <property type="term" value="F:mRNA 5'-triphosphate monophosphatase activity"/>
    <property type="evidence" value="ECO:0007669"/>
    <property type="project" value="UniProtKB-EC"/>
</dbReference>
<feature type="compositionally biased region" description="Polar residues" evidence="9">
    <location>
        <begin position="17"/>
        <end position="54"/>
    </location>
</feature>
<dbReference type="InterPro" id="IPR004206">
    <property type="entry name" value="mRNA_triPase_Cet1"/>
</dbReference>
<dbReference type="InterPro" id="IPR040343">
    <property type="entry name" value="Cet1/Ctl1"/>
</dbReference>
<keyword evidence="6 8" id="KW-0539">Nucleus</keyword>
<reference evidence="11" key="1">
    <citation type="submission" date="2023-07" db="EMBL/GenBank/DDBJ databases">
        <title>Black Yeasts Isolated from many extreme environments.</title>
        <authorList>
            <person name="Coleine C."/>
            <person name="Stajich J.E."/>
            <person name="Selbmann L."/>
        </authorList>
    </citation>
    <scope>NUCLEOTIDE SEQUENCE</scope>
    <source>
        <strain evidence="11">CCFEE 5485</strain>
    </source>
</reference>
<dbReference type="PANTHER" id="PTHR28118:SF1">
    <property type="entry name" value="POLYNUCLEOTIDE 5'-TRIPHOSPHATASE CTL1-RELATED"/>
    <property type="match status" value="1"/>
</dbReference>
<dbReference type="EC" id="3.6.1.74" evidence="8"/>
<evidence type="ECO:0000259" key="10">
    <source>
        <dbReference type="Pfam" id="PF02940"/>
    </source>
</evidence>
<comment type="similarity">
    <text evidence="3 8">Belongs to the fungal TPase family.</text>
</comment>
<evidence type="ECO:0000313" key="12">
    <source>
        <dbReference type="Proteomes" id="UP001274830"/>
    </source>
</evidence>
<evidence type="ECO:0000256" key="3">
    <source>
        <dbReference type="ARBA" id="ARBA00006345"/>
    </source>
</evidence>
<evidence type="ECO:0000256" key="4">
    <source>
        <dbReference type="ARBA" id="ARBA00022664"/>
    </source>
</evidence>
<feature type="compositionally biased region" description="Polar residues" evidence="9">
    <location>
        <begin position="65"/>
        <end position="103"/>
    </location>
</feature>
<protein>
    <recommendedName>
        <fullName evidence="8">mRNA-capping enzyme subunit beta</fullName>
        <ecNumber evidence="8">3.6.1.74</ecNumber>
    </recommendedName>
    <alternativeName>
        <fullName evidence="8">mRNA 5'-phosphatase</fullName>
    </alternativeName>
    <alternativeName>
        <fullName evidence="8">mRNA 5'-triphosphate monophosphatase</fullName>
    </alternativeName>
</protein>
<feature type="compositionally biased region" description="Polar residues" evidence="9">
    <location>
        <begin position="207"/>
        <end position="246"/>
    </location>
</feature>
<dbReference type="GO" id="GO:0031533">
    <property type="term" value="C:mRNA capping enzyme complex"/>
    <property type="evidence" value="ECO:0007669"/>
    <property type="project" value="UniProtKB-UniRule"/>
</dbReference>
<feature type="domain" description="mRNA triphosphatase Cet1-like" evidence="10">
    <location>
        <begin position="636"/>
        <end position="883"/>
    </location>
</feature>